<protein>
    <submittedName>
        <fullName evidence="11">Uncharacterized protein</fullName>
    </submittedName>
</protein>
<evidence type="ECO:0000313" key="11">
    <source>
        <dbReference type="EMBL" id="OMO81307.1"/>
    </source>
</evidence>
<keyword evidence="12" id="KW-1185">Reference proteome</keyword>
<dbReference type="Gene3D" id="2.130.10.10">
    <property type="entry name" value="YVTN repeat-like/Quinoprotein amine dehydrogenase"/>
    <property type="match status" value="1"/>
</dbReference>
<keyword evidence="4" id="KW-0509">mRNA transport</keyword>
<dbReference type="Pfam" id="PF03177">
    <property type="entry name" value="Nucleoporin_C"/>
    <property type="match status" value="1"/>
</dbReference>
<sequence length="1323" mass="147996">MFSPGLKRSKLSSRKERIQPAPDSPVTPFTDNRKSAQETSIPDRPATGTPAPWAPRLSVLARIPSGNKNEKGDEIDPIKPVFVGEFPQVVHDERASFVQKRIPADLSISGGMDKGTHLSWIICGNKIFIWSYLSSAASKKCITLEFPEVLDNADAGRNSYHRNNWLLTVVNWNSTLKGTNKVPKHCNSASIVLCNQKTRAVLYWSDIFADVGTSPVTSFASSDEPLATSSPIDCNITQSRQQQRSRHGMGLIGSSSFNSLIASAIPGAQHVCVALASGSSGELWQFYCSPSGIQRKKVYQNIGNVLSNGTGTGQLLGSKGYPRSMIWCHPYFSVSDSNRQFFLLTDHEILCFNLNLNSDLIVSMLWSQEIVGNDGDLGIKKDLAGQKRIWPLDLQVDDHGKVITVLVATFCKDRVSSSSYTQYSLLTMQCKSGVSISSNVHEGVLEKKAPIQVLIPKARVEDEDFLFSMRLRVGGKPSGSAIILSGEGTATVSHYYRNSTRLYQFDLPYDAGKVLDASVLPSADDGEDGAWVVLTEKAGIWAIPEKAVVLGGVEPPERSLSRKGSSNEGSAQEERRNLMFAGNIAPRRASSDAWDAGDRQPTLITGITRRTAQDEESEALLGQFFHEFLTSGKVDGSLEKLKNSGAFEREGETNVFTRTSKSIVDTLAKHWTTTRGAEIVSMGIISAQLLDKQQKHKKYLQFLALSKCHEELCSRQRHSLQIILEHGEKLSAIIQLRESQNVISQNRSTGVGSMHLSSENQISGALWDLIQLVGERARRNTVLLMDRDNAEVFYSKVSDLEQVFYCLERHLEYIISMEQPVGFQIQRACELSNACVTIFRAAMDYKNEYHLWYPPLEGLIPWYCQPVVRNGLWSIGSFMLQLLKETSELDMSAKSELYSHLVALTAFLLEASSGAITAKMERGEEHKGLLNEYWSRRDALLDSLYQQVKGFVEAGYQDRTDSTEESKEGILIKLSSSLLSTAKRHEAYQTMWNICCDLDDSGLLRNLMHESVGPRSGFSCFVFKQLYEKKQYSKLLRLGEEFQEELSIFLNHHRDLLWLHELFLHQFSEASETLHNLALSQDEGTNSTTEDDADHANPVPTLADRRRILNLSKIAAFAGKDADSQTKVKRIEADLKILRLQEEIMKVLPTDDSKQHVDKHLLRPEELIEMCLKSGSRELALQVFDVFAWTSSSFRKSHRHLLEECWKKAADQDHWSELYQASITEGWSDEETLQQLSQTMLFVASNRCYGPKAETIEEGFDEVLPLRQENLEVAGSKDTRSSVEAILMQQRDFPYAGKLMLTAIMLGSVQDDIKIEEGLSPMV</sequence>
<feature type="domain" description="Nucleoporin Nup133/Nup155-like N-terminal" evidence="10">
    <location>
        <begin position="76"/>
        <end position="541"/>
    </location>
</feature>
<dbReference type="Gene3D" id="1.20.58.1380">
    <property type="match status" value="1"/>
</dbReference>
<dbReference type="GO" id="GO:0016973">
    <property type="term" value="P:poly(A)+ mRNA export from nucleus"/>
    <property type="evidence" value="ECO:0007669"/>
    <property type="project" value="TreeGrafter"/>
</dbReference>
<feature type="region of interest" description="Disordered" evidence="8">
    <location>
        <begin position="1"/>
        <end position="53"/>
    </location>
</feature>
<dbReference type="InterPro" id="IPR015943">
    <property type="entry name" value="WD40/YVTN_repeat-like_dom_sf"/>
</dbReference>
<keyword evidence="6" id="KW-0811">Translocation</keyword>
<keyword evidence="7" id="KW-0539">Nucleus</keyword>
<evidence type="ECO:0000313" key="12">
    <source>
        <dbReference type="Proteomes" id="UP000188268"/>
    </source>
</evidence>
<comment type="subcellular location">
    <subcellularLocation>
        <location evidence="1">Nucleus envelope</location>
    </subcellularLocation>
</comment>
<dbReference type="OrthoDB" id="103454at2759"/>
<keyword evidence="3" id="KW-0813">Transport</keyword>
<evidence type="ECO:0000259" key="9">
    <source>
        <dbReference type="Pfam" id="PF03177"/>
    </source>
</evidence>
<accession>A0A1R3IFG4</accession>
<dbReference type="PANTHER" id="PTHR13405:SF11">
    <property type="entry name" value="NUCLEAR PORE COMPLEX PROTEIN NUP133"/>
    <property type="match status" value="1"/>
</dbReference>
<evidence type="ECO:0000256" key="4">
    <source>
        <dbReference type="ARBA" id="ARBA00022816"/>
    </source>
</evidence>
<evidence type="ECO:0000259" key="10">
    <source>
        <dbReference type="Pfam" id="PF08801"/>
    </source>
</evidence>
<evidence type="ECO:0000256" key="1">
    <source>
        <dbReference type="ARBA" id="ARBA00004259"/>
    </source>
</evidence>
<dbReference type="FunFam" id="1.20.58.1380:FF:000005">
    <property type="entry name" value="Nuclear pore complex protein NUP133"/>
    <property type="match status" value="1"/>
</dbReference>
<comment type="caution">
    <text evidence="11">The sequence shown here is derived from an EMBL/GenBank/DDBJ whole genome shotgun (WGS) entry which is preliminary data.</text>
</comment>
<dbReference type="OMA" id="HKDWYPS"/>
<dbReference type="PANTHER" id="PTHR13405">
    <property type="entry name" value="NUCLEAR PORE COMPLEX PROTEIN NUP133"/>
    <property type="match status" value="1"/>
</dbReference>
<dbReference type="GO" id="GO:0031080">
    <property type="term" value="C:nuclear pore outer ring"/>
    <property type="evidence" value="ECO:0007669"/>
    <property type="project" value="TreeGrafter"/>
</dbReference>
<dbReference type="GO" id="GO:0006606">
    <property type="term" value="P:protein import into nucleus"/>
    <property type="evidence" value="ECO:0007669"/>
    <property type="project" value="TreeGrafter"/>
</dbReference>
<dbReference type="Gramene" id="OMO81307">
    <property type="protein sequence ID" value="OMO81307"/>
    <property type="gene ID" value="CCACVL1_12483"/>
</dbReference>
<evidence type="ECO:0000256" key="5">
    <source>
        <dbReference type="ARBA" id="ARBA00022927"/>
    </source>
</evidence>
<dbReference type="InterPro" id="IPR037624">
    <property type="entry name" value="Nup133-like"/>
</dbReference>
<evidence type="ECO:0000256" key="2">
    <source>
        <dbReference type="ARBA" id="ARBA00005569"/>
    </source>
</evidence>
<gene>
    <name evidence="11" type="ORF">CCACVL1_12483</name>
</gene>
<feature type="domain" description="Nucleoporin Nup133/Nup155-like C-terminal" evidence="9">
    <location>
        <begin position="1018"/>
        <end position="1155"/>
    </location>
</feature>
<evidence type="ECO:0000256" key="6">
    <source>
        <dbReference type="ARBA" id="ARBA00023010"/>
    </source>
</evidence>
<dbReference type="InterPro" id="IPR014908">
    <property type="entry name" value="Nucleoporin_Nup133/Nup155_N"/>
</dbReference>
<dbReference type="Pfam" id="PF08801">
    <property type="entry name" value="Nucleoporin_N"/>
    <property type="match status" value="1"/>
</dbReference>
<evidence type="ECO:0000256" key="8">
    <source>
        <dbReference type="SAM" id="MobiDB-lite"/>
    </source>
</evidence>
<evidence type="ECO:0000256" key="7">
    <source>
        <dbReference type="ARBA" id="ARBA00023242"/>
    </source>
</evidence>
<organism evidence="11 12">
    <name type="scientific">Corchorus capsularis</name>
    <name type="common">Jute</name>
    <dbReference type="NCBI Taxonomy" id="210143"/>
    <lineage>
        <taxon>Eukaryota</taxon>
        <taxon>Viridiplantae</taxon>
        <taxon>Streptophyta</taxon>
        <taxon>Embryophyta</taxon>
        <taxon>Tracheophyta</taxon>
        <taxon>Spermatophyta</taxon>
        <taxon>Magnoliopsida</taxon>
        <taxon>eudicotyledons</taxon>
        <taxon>Gunneridae</taxon>
        <taxon>Pentapetalae</taxon>
        <taxon>rosids</taxon>
        <taxon>malvids</taxon>
        <taxon>Malvales</taxon>
        <taxon>Malvaceae</taxon>
        <taxon>Grewioideae</taxon>
        <taxon>Apeibeae</taxon>
        <taxon>Corchorus</taxon>
    </lineage>
</organism>
<proteinExistence type="inferred from homology"/>
<reference evidence="11 12" key="1">
    <citation type="submission" date="2013-09" db="EMBL/GenBank/DDBJ databases">
        <title>Corchorus capsularis genome sequencing.</title>
        <authorList>
            <person name="Alam M."/>
            <person name="Haque M.S."/>
            <person name="Islam M.S."/>
            <person name="Emdad E.M."/>
            <person name="Islam M.M."/>
            <person name="Ahmed B."/>
            <person name="Halim A."/>
            <person name="Hossen Q.M.M."/>
            <person name="Hossain M.Z."/>
            <person name="Ahmed R."/>
            <person name="Khan M.M."/>
            <person name="Islam R."/>
            <person name="Rashid M.M."/>
            <person name="Khan S.A."/>
            <person name="Rahman M.S."/>
            <person name="Alam M."/>
        </authorList>
    </citation>
    <scope>NUCLEOTIDE SEQUENCE [LARGE SCALE GENOMIC DNA]</scope>
    <source>
        <strain evidence="12">cv. CVL-1</strain>
        <tissue evidence="11">Whole seedling</tissue>
    </source>
</reference>
<evidence type="ECO:0000256" key="3">
    <source>
        <dbReference type="ARBA" id="ARBA00022448"/>
    </source>
</evidence>
<comment type="similarity">
    <text evidence="2">Belongs to the nucleoporin Nup133 family.</text>
</comment>
<dbReference type="GO" id="GO:0000972">
    <property type="term" value="P:transcription-dependent tethering of RNA polymerase II gene DNA at nuclear periphery"/>
    <property type="evidence" value="ECO:0007669"/>
    <property type="project" value="TreeGrafter"/>
</dbReference>
<keyword evidence="5" id="KW-0653">Protein transport</keyword>
<feature type="region of interest" description="Disordered" evidence="8">
    <location>
        <begin position="554"/>
        <end position="573"/>
    </location>
</feature>
<dbReference type="InterPro" id="IPR007187">
    <property type="entry name" value="Nucleoporin_Nup133/Nup155_C"/>
</dbReference>
<dbReference type="Proteomes" id="UP000188268">
    <property type="component" value="Unassembled WGS sequence"/>
</dbReference>
<dbReference type="SUPFAM" id="SSF117289">
    <property type="entry name" value="Nucleoporin domain"/>
    <property type="match status" value="1"/>
</dbReference>
<name>A0A1R3IFG4_COCAP</name>
<dbReference type="GO" id="GO:0017056">
    <property type="term" value="F:structural constituent of nuclear pore"/>
    <property type="evidence" value="ECO:0007669"/>
    <property type="project" value="InterPro"/>
</dbReference>
<dbReference type="EMBL" id="AWWV01010188">
    <property type="protein sequence ID" value="OMO81307.1"/>
    <property type="molecule type" value="Genomic_DNA"/>
</dbReference>
<dbReference type="STRING" id="210143.A0A1R3IFG4"/>